<dbReference type="OrthoDB" id="9805976at2"/>
<organism evidence="4 5">
    <name type="scientific">Nonomuraea diastatica</name>
    <dbReference type="NCBI Taxonomy" id="1848329"/>
    <lineage>
        <taxon>Bacteria</taxon>
        <taxon>Bacillati</taxon>
        <taxon>Actinomycetota</taxon>
        <taxon>Actinomycetes</taxon>
        <taxon>Streptosporangiales</taxon>
        <taxon>Streptosporangiaceae</taxon>
        <taxon>Nonomuraea</taxon>
    </lineage>
</organism>
<dbReference type="Proteomes" id="UP000294543">
    <property type="component" value="Unassembled WGS sequence"/>
</dbReference>
<dbReference type="InterPro" id="IPR029039">
    <property type="entry name" value="Flavoprotein-like_sf"/>
</dbReference>
<dbReference type="SUPFAM" id="SSF52218">
    <property type="entry name" value="Flavoproteins"/>
    <property type="match status" value="1"/>
</dbReference>
<dbReference type="RefSeq" id="WP_132511641.1">
    <property type="nucleotide sequence ID" value="NZ_SMKP01000068.1"/>
</dbReference>
<dbReference type="InterPro" id="IPR008254">
    <property type="entry name" value="Flavodoxin/NO_synth"/>
</dbReference>
<dbReference type="GO" id="GO:0010181">
    <property type="term" value="F:FMN binding"/>
    <property type="evidence" value="ECO:0007669"/>
    <property type="project" value="InterPro"/>
</dbReference>
<dbReference type="PROSITE" id="PS50902">
    <property type="entry name" value="FLAVODOXIN_LIKE"/>
    <property type="match status" value="1"/>
</dbReference>
<dbReference type="InterPro" id="IPR005025">
    <property type="entry name" value="FMN_Rdtase-like_dom"/>
</dbReference>
<name>A0A4R4WNP6_9ACTN</name>
<dbReference type="GO" id="GO:0016491">
    <property type="term" value="F:oxidoreductase activity"/>
    <property type="evidence" value="ECO:0007669"/>
    <property type="project" value="InterPro"/>
</dbReference>
<accession>A0A4R4WNP6</accession>
<dbReference type="Pfam" id="PF03358">
    <property type="entry name" value="FMN_red"/>
    <property type="match status" value="1"/>
</dbReference>
<dbReference type="AlphaFoldDB" id="A0A4R4WNP6"/>
<comment type="caution">
    <text evidence="4">The sequence shown here is derived from an EMBL/GenBank/DDBJ whole genome shotgun (WGS) entry which is preliminary data.</text>
</comment>
<dbReference type="InterPro" id="IPR051796">
    <property type="entry name" value="ISF_SsuE-like"/>
</dbReference>
<feature type="domain" description="Flavodoxin-like" evidence="3">
    <location>
        <begin position="5"/>
        <end position="190"/>
    </location>
</feature>
<protein>
    <submittedName>
        <fullName evidence="4">Flavodoxin family protein</fullName>
    </submittedName>
</protein>
<dbReference type="EMBL" id="SMKP01000068">
    <property type="protein sequence ID" value="TDD18634.1"/>
    <property type="molecule type" value="Genomic_DNA"/>
</dbReference>
<sequence length="210" mass="22645">MKALALSASPRKDGNSRLLAETVLEGAASRGHEVKLADLTDAVAAPLRDCHTCRQADGACSIGDGYETLLRRQVLPADALVLATPLYWYGIAGQLKIFIDRLFCYIKADHPDSADVTQRLAGKRMAVVVSSEETYPGSMVGVTAQLQELARYLHHDLVGVVRGVANSRGEVARDPADPLAQAFGLGTRLFEGHVSDHRIDTVRNGVVWPS</sequence>
<gene>
    <name evidence="4" type="ORF">E1294_23755</name>
</gene>
<evidence type="ECO:0000256" key="2">
    <source>
        <dbReference type="ARBA" id="ARBA00022643"/>
    </source>
</evidence>
<evidence type="ECO:0000259" key="3">
    <source>
        <dbReference type="PROSITE" id="PS50902"/>
    </source>
</evidence>
<keyword evidence="5" id="KW-1185">Reference proteome</keyword>
<proteinExistence type="predicted"/>
<evidence type="ECO:0000256" key="1">
    <source>
        <dbReference type="ARBA" id="ARBA00022630"/>
    </source>
</evidence>
<dbReference type="PANTHER" id="PTHR43278:SF4">
    <property type="entry name" value="NAD(P)H-DEPENDENT FMN-CONTAINING OXIDOREDUCTASE YWQN-RELATED"/>
    <property type="match status" value="1"/>
</dbReference>
<evidence type="ECO:0000313" key="4">
    <source>
        <dbReference type="EMBL" id="TDD18634.1"/>
    </source>
</evidence>
<keyword evidence="2" id="KW-0288">FMN</keyword>
<evidence type="ECO:0000313" key="5">
    <source>
        <dbReference type="Proteomes" id="UP000294543"/>
    </source>
</evidence>
<reference evidence="4 5" key="1">
    <citation type="submission" date="2019-03" db="EMBL/GenBank/DDBJ databases">
        <title>Draft genome sequences of novel Actinobacteria.</title>
        <authorList>
            <person name="Sahin N."/>
            <person name="Ay H."/>
            <person name="Saygin H."/>
        </authorList>
    </citation>
    <scope>NUCLEOTIDE SEQUENCE [LARGE SCALE GENOMIC DNA]</scope>
    <source>
        <strain evidence="4 5">KC712</strain>
    </source>
</reference>
<keyword evidence="1" id="KW-0285">Flavoprotein</keyword>
<dbReference type="PANTHER" id="PTHR43278">
    <property type="entry name" value="NAD(P)H-DEPENDENT FMN-CONTAINING OXIDOREDUCTASE YWQN-RELATED"/>
    <property type="match status" value="1"/>
</dbReference>
<dbReference type="Gene3D" id="3.40.50.360">
    <property type="match status" value="1"/>
</dbReference>